<organism evidence="1 2">
    <name type="scientific">Nocardia farcinica (strain IFM 10152)</name>
    <dbReference type="NCBI Taxonomy" id="247156"/>
    <lineage>
        <taxon>Bacteria</taxon>
        <taxon>Bacillati</taxon>
        <taxon>Actinomycetota</taxon>
        <taxon>Actinomycetes</taxon>
        <taxon>Mycobacteriales</taxon>
        <taxon>Nocardiaceae</taxon>
        <taxon>Nocardia</taxon>
    </lineage>
</organism>
<dbReference type="HOGENOM" id="CLU_3186435_0_0_11"/>
<keyword evidence="2" id="KW-1185">Reference proteome</keyword>
<dbReference type="RefSeq" id="WP_011210538.1">
    <property type="nucleotide sequence ID" value="NC_006361.1"/>
</dbReference>
<dbReference type="EMBL" id="AP006618">
    <property type="protein sequence ID" value="BAD58853.1"/>
    <property type="molecule type" value="Genomic_DNA"/>
</dbReference>
<evidence type="ECO:0000313" key="1">
    <source>
        <dbReference type="EMBL" id="BAD58853.1"/>
    </source>
</evidence>
<proteinExistence type="predicted"/>
<sequence length="46" mass="5612">MPRSVDHLVAVRASRWYRNADRYEFYGWWDDLYDLANYARVAITTK</sequence>
<accession>Q5YSI8</accession>
<name>Q5YSI8_NOCFA</name>
<dbReference type="STRING" id="247156.NFA_40050"/>
<protein>
    <submittedName>
        <fullName evidence="1">Uncharacterized protein</fullName>
    </submittedName>
</protein>
<gene>
    <name evidence="1" type="ordered locus">NFA_40050</name>
</gene>
<dbReference type="KEGG" id="nfa:NFA_40050"/>
<dbReference type="AlphaFoldDB" id="Q5YSI8"/>
<dbReference type="Proteomes" id="UP000006820">
    <property type="component" value="Chromosome"/>
</dbReference>
<evidence type="ECO:0000313" key="2">
    <source>
        <dbReference type="Proteomes" id="UP000006820"/>
    </source>
</evidence>
<reference evidence="1 2" key="1">
    <citation type="journal article" date="2004" name="Proc. Natl. Acad. Sci. U.S.A.">
        <title>The complete genomic sequence of Nocardia farcinica IFM 10152.</title>
        <authorList>
            <person name="Ishikawa J."/>
            <person name="Yamashita A."/>
            <person name="Mikami Y."/>
            <person name="Hoshino Y."/>
            <person name="Kurita H."/>
            <person name="Hotta K."/>
            <person name="Shiba T."/>
            <person name="Hattori M."/>
        </authorList>
    </citation>
    <scope>NUCLEOTIDE SEQUENCE [LARGE SCALE GENOMIC DNA]</scope>
    <source>
        <strain evidence="1 2">IFM 10152</strain>
    </source>
</reference>
<dbReference type="GeneID" id="61136744"/>